<organism evidence="9 10">
    <name type="scientific">Marinoscillum luteum</name>
    <dbReference type="NCBI Taxonomy" id="861051"/>
    <lineage>
        <taxon>Bacteria</taxon>
        <taxon>Pseudomonadati</taxon>
        <taxon>Bacteroidota</taxon>
        <taxon>Cytophagia</taxon>
        <taxon>Cytophagales</taxon>
        <taxon>Reichenbachiellaceae</taxon>
        <taxon>Marinoscillum</taxon>
    </lineage>
</organism>
<proteinExistence type="inferred from homology"/>
<comment type="cofactor">
    <cofactor evidence="1">
        <name>NAD(+)</name>
        <dbReference type="ChEBI" id="CHEBI:57540"/>
    </cofactor>
</comment>
<comment type="caution">
    <text evidence="9">The sequence shown here is derived from an EMBL/GenBank/DDBJ whole genome shotgun (WGS) entry which is preliminary data.</text>
</comment>
<sequence length="451" mass="50149">MDRRNFVLKTAAGASLAMMAPSFAFGLGKGQDKIRIGFIGVGARGTGQLGLTLQRKDILVTAVCDIDQERLANASKMVQDAGMKKPATFGAGPYDYQKLLQREDVDAVIISTPWLWHTPMAIDAMEAKKAVGLEVAGAFDIQECWALVDAYEKTGTPFMILENVAYRRDVMAVLNMVRQNLFGEIIHLQGGYQHDLRHVKFNNGQQLYGGGVEFGEKGYSEARWRTNHSVNRNGDIYPTHGLGPVANYINNNRGNRFVYLTSTSSKARGLHEYIVEHPQGGKSHPNADVEFKLGDIVTTVIKCAQGETIVLSHDTNLPRPYSLGFRVQGTDGIWMDVNDGIYIEGKSPAHEWESDAAYMKQYDHPLWKKYESDSAGAGHGGMDFFVIHAFVEALKRNEPMPMDVYDCVSWAAVTCMTEQSIANGSAPVQFPDFTRGKWLTRKPIFGFDDRY</sequence>
<feature type="domain" description="Gfo/Idh/MocA-like oxidoreductase N-terminal" evidence="7">
    <location>
        <begin position="34"/>
        <end position="159"/>
    </location>
</feature>
<dbReference type="PANTHER" id="PTHR43818:SF1">
    <property type="entry name" value="GLYCOSYL HYDROLASE FAMILY 109 PROTEIN"/>
    <property type="match status" value="1"/>
</dbReference>
<dbReference type="SUPFAM" id="SSF51735">
    <property type="entry name" value="NAD(P)-binding Rossmann-fold domains"/>
    <property type="match status" value="1"/>
</dbReference>
<dbReference type="InterPro" id="IPR050463">
    <property type="entry name" value="Gfo/Idh/MocA_oxidrdct_glycsds"/>
</dbReference>
<evidence type="ECO:0000256" key="6">
    <source>
        <dbReference type="SAM" id="SignalP"/>
    </source>
</evidence>
<feature type="domain" description="Glycosyl hydrolase 109 C-terminal" evidence="8">
    <location>
        <begin position="171"/>
        <end position="354"/>
    </location>
</feature>
<dbReference type="EMBL" id="JBIPKE010000020">
    <property type="protein sequence ID" value="MFH6985822.1"/>
    <property type="molecule type" value="Genomic_DNA"/>
</dbReference>
<evidence type="ECO:0000313" key="9">
    <source>
        <dbReference type="EMBL" id="MFH6985822.1"/>
    </source>
</evidence>
<evidence type="ECO:0000256" key="2">
    <source>
        <dbReference type="ARBA" id="ARBA00009329"/>
    </source>
</evidence>
<dbReference type="Gene3D" id="3.40.50.720">
    <property type="entry name" value="NAD(P)-binding Rossmann-like Domain"/>
    <property type="match status" value="1"/>
</dbReference>
<dbReference type="Proteomes" id="UP001610063">
    <property type="component" value="Unassembled WGS sequence"/>
</dbReference>
<evidence type="ECO:0000256" key="4">
    <source>
        <dbReference type="ARBA" id="ARBA00023027"/>
    </source>
</evidence>
<evidence type="ECO:0000259" key="7">
    <source>
        <dbReference type="Pfam" id="PF01408"/>
    </source>
</evidence>
<evidence type="ECO:0000256" key="3">
    <source>
        <dbReference type="ARBA" id="ARBA00022801"/>
    </source>
</evidence>
<feature type="chain" id="PRO_5045538021" evidence="6">
    <location>
        <begin position="25"/>
        <end position="451"/>
    </location>
</feature>
<dbReference type="RefSeq" id="WP_395419244.1">
    <property type="nucleotide sequence ID" value="NZ_JBIPKE010000020.1"/>
</dbReference>
<evidence type="ECO:0000256" key="5">
    <source>
        <dbReference type="ARBA" id="ARBA00023295"/>
    </source>
</evidence>
<dbReference type="InterPro" id="IPR000683">
    <property type="entry name" value="Gfo/Idh/MocA-like_OxRdtase_N"/>
</dbReference>
<dbReference type="InterPro" id="IPR036291">
    <property type="entry name" value="NAD(P)-bd_dom_sf"/>
</dbReference>
<reference evidence="9 10" key="1">
    <citation type="journal article" date="2013" name="Int. J. Syst. Evol. Microbiol.">
        <title>Marinoscillum luteum sp. nov., isolated from marine sediment.</title>
        <authorList>
            <person name="Cha I.T."/>
            <person name="Park S.J."/>
            <person name="Kim S.J."/>
            <person name="Kim J.G."/>
            <person name="Jung M.Y."/>
            <person name="Shin K.S."/>
            <person name="Kwon K.K."/>
            <person name="Yang S.H."/>
            <person name="Seo Y.S."/>
            <person name="Rhee S.K."/>
        </authorList>
    </citation>
    <scope>NUCLEOTIDE SEQUENCE [LARGE SCALE GENOMIC DNA]</scope>
    <source>
        <strain evidence="9 10">KCTC 23939</strain>
    </source>
</reference>
<protein>
    <submittedName>
        <fullName evidence="9">Gfo/Idh/MocA family protein</fullName>
    </submittedName>
</protein>
<keyword evidence="6" id="KW-0732">Signal</keyword>
<keyword evidence="10" id="KW-1185">Reference proteome</keyword>
<feature type="signal peptide" evidence="6">
    <location>
        <begin position="1"/>
        <end position="24"/>
    </location>
</feature>
<accession>A0ABW7NEP7</accession>
<keyword evidence="3" id="KW-0378">Hydrolase</keyword>
<evidence type="ECO:0000256" key="1">
    <source>
        <dbReference type="ARBA" id="ARBA00001911"/>
    </source>
</evidence>
<gene>
    <name evidence="9" type="ORF">ACHKAR_20375</name>
</gene>
<dbReference type="PANTHER" id="PTHR43818">
    <property type="entry name" value="BCDNA.GH03377"/>
    <property type="match status" value="1"/>
</dbReference>
<dbReference type="Pfam" id="PF01408">
    <property type="entry name" value="GFO_IDH_MocA"/>
    <property type="match status" value="1"/>
</dbReference>
<keyword evidence="4" id="KW-0520">NAD</keyword>
<dbReference type="InterPro" id="IPR049303">
    <property type="entry name" value="Glyco_hydro_109_C"/>
</dbReference>
<evidence type="ECO:0000259" key="8">
    <source>
        <dbReference type="Pfam" id="PF21252"/>
    </source>
</evidence>
<comment type="similarity">
    <text evidence="2">Belongs to the Gfo/Idh/MocA family. Glycosyl hydrolase 109 subfamily.</text>
</comment>
<dbReference type="Gene3D" id="3.30.360.10">
    <property type="entry name" value="Dihydrodipicolinate Reductase, domain 2"/>
    <property type="match status" value="1"/>
</dbReference>
<evidence type="ECO:0000313" key="10">
    <source>
        <dbReference type="Proteomes" id="UP001610063"/>
    </source>
</evidence>
<name>A0ABW7NEP7_9BACT</name>
<dbReference type="Pfam" id="PF21252">
    <property type="entry name" value="Glyco_hydro_109_C"/>
    <property type="match status" value="1"/>
</dbReference>
<keyword evidence="5" id="KW-0326">Glycosidase</keyword>